<evidence type="ECO:0000313" key="3">
    <source>
        <dbReference type="EMBL" id="MDN3621179.1"/>
    </source>
</evidence>
<comment type="caution">
    <text evidence="3">The sequence shown here is derived from an EMBL/GenBank/DDBJ whole genome shotgun (WGS) entry which is preliminary data.</text>
</comment>
<dbReference type="EMBL" id="JAUFQH010000019">
    <property type="protein sequence ID" value="MDN3621179.1"/>
    <property type="molecule type" value="Genomic_DNA"/>
</dbReference>
<dbReference type="Pfam" id="PF00535">
    <property type="entry name" value="Glycos_transf_2"/>
    <property type="match status" value="1"/>
</dbReference>
<keyword evidence="3" id="KW-0328">Glycosyltransferase</keyword>
<gene>
    <name evidence="3" type="ORF">QWY81_17065</name>
</gene>
<evidence type="ECO:0000259" key="2">
    <source>
        <dbReference type="Pfam" id="PF00535"/>
    </source>
</evidence>
<dbReference type="RefSeq" id="WP_261973685.1">
    <property type="nucleotide sequence ID" value="NZ_CP103460.1"/>
</dbReference>
<reference evidence="3 4" key="1">
    <citation type="journal article" date="2014" name="Int. J. Syst. Evol. Microbiol.">
        <title>Complete genome sequence of Corynebacterium casei LMG S-19264T (=DSM 44701T), isolated from a smear-ripened cheese.</title>
        <authorList>
            <consortium name="US DOE Joint Genome Institute (JGI-PGF)"/>
            <person name="Walter F."/>
            <person name="Albersmeier A."/>
            <person name="Kalinowski J."/>
            <person name="Ruckert C."/>
        </authorList>
    </citation>
    <scope>NUCLEOTIDE SEQUENCE [LARGE SCALE GENOMIC DNA]</scope>
    <source>
        <strain evidence="3 4">CECT 8670</strain>
    </source>
</reference>
<dbReference type="SUPFAM" id="SSF53448">
    <property type="entry name" value="Nucleotide-diphospho-sugar transferases"/>
    <property type="match status" value="1"/>
</dbReference>
<evidence type="ECO:0000313" key="4">
    <source>
        <dbReference type="Proteomes" id="UP001228636"/>
    </source>
</evidence>
<dbReference type="PANTHER" id="PTHR43630">
    <property type="entry name" value="POLY-BETA-1,6-N-ACETYL-D-GLUCOSAMINE SYNTHASE"/>
    <property type="match status" value="1"/>
</dbReference>
<proteinExistence type="inferred from homology"/>
<organism evidence="3 4">
    <name type="scientific">Polaribacter sejongensis</name>
    <dbReference type="NCBI Taxonomy" id="985043"/>
    <lineage>
        <taxon>Bacteria</taxon>
        <taxon>Pseudomonadati</taxon>
        <taxon>Bacteroidota</taxon>
        <taxon>Flavobacteriia</taxon>
        <taxon>Flavobacteriales</taxon>
        <taxon>Flavobacteriaceae</taxon>
    </lineage>
</organism>
<sequence>MIKITAIIPTLNEEIHIADAIKSVSFADEIIVIDSYSTDKTLEIAEKLHVKIIKRKFDDFSSQKNFAIDQATHNWIYILDADERVTPEVEKEILEAVKNPNGFVGFYVRRTFYFCEKKVNYSGFQRDKVIRLFLKEHCNYKGVVHERIAANGKIGFFKHKIDHFSYRNYDHYISKMNHYAAIRAKELHERGVKVNIYHVMIKPSARFFIHYFIRLGFLDGFTGFLVAKTQAYGVLTRYVKLWLLNNKKHLNGRI</sequence>
<accession>A0AAJ1VIE6</accession>
<dbReference type="Gene3D" id="3.90.550.10">
    <property type="entry name" value="Spore Coat Polysaccharide Biosynthesis Protein SpsA, Chain A"/>
    <property type="match status" value="1"/>
</dbReference>
<feature type="domain" description="Glycosyltransferase 2-like" evidence="2">
    <location>
        <begin position="6"/>
        <end position="112"/>
    </location>
</feature>
<dbReference type="CDD" id="cd02511">
    <property type="entry name" value="Beta4Glucosyltransferase"/>
    <property type="match status" value="1"/>
</dbReference>
<name>A0AAJ1VIE6_9FLAO</name>
<dbReference type="InterPro" id="IPR029044">
    <property type="entry name" value="Nucleotide-diphossugar_trans"/>
</dbReference>
<keyword evidence="3" id="KW-0808">Transferase</keyword>
<dbReference type="PANTHER" id="PTHR43630:SF2">
    <property type="entry name" value="GLYCOSYLTRANSFERASE"/>
    <property type="match status" value="1"/>
</dbReference>
<dbReference type="InterPro" id="IPR001173">
    <property type="entry name" value="Glyco_trans_2-like"/>
</dbReference>
<comment type="similarity">
    <text evidence="1">Belongs to the glycosyltransferase 2 family. WaaE/KdtX subfamily.</text>
</comment>
<dbReference type="EC" id="2.4.-.-" evidence="3"/>
<dbReference type="GO" id="GO:0016757">
    <property type="term" value="F:glycosyltransferase activity"/>
    <property type="evidence" value="ECO:0007669"/>
    <property type="project" value="UniProtKB-KW"/>
</dbReference>
<evidence type="ECO:0000256" key="1">
    <source>
        <dbReference type="ARBA" id="ARBA00038494"/>
    </source>
</evidence>
<dbReference type="Proteomes" id="UP001228636">
    <property type="component" value="Unassembled WGS sequence"/>
</dbReference>
<protein>
    <submittedName>
        <fullName evidence="3">Glycosyltransferase family 2 protein</fullName>
        <ecNumber evidence="3">2.4.-.-</ecNumber>
    </submittedName>
</protein>
<dbReference type="AlphaFoldDB" id="A0AAJ1VIE6"/>